<dbReference type="SUPFAM" id="SSF53613">
    <property type="entry name" value="Ribokinase-like"/>
    <property type="match status" value="1"/>
</dbReference>
<keyword evidence="5" id="KW-0067">ATP-binding</keyword>
<evidence type="ECO:0000313" key="9">
    <source>
        <dbReference type="Proteomes" id="UP001165492"/>
    </source>
</evidence>
<dbReference type="CDD" id="cd01167">
    <property type="entry name" value="bac_FRK"/>
    <property type="match status" value="1"/>
</dbReference>
<comment type="similarity">
    <text evidence="1 6">Belongs to the carbohydrate kinase PfkB family.</text>
</comment>
<dbReference type="RefSeq" id="WP_229534068.1">
    <property type="nucleotide sequence ID" value="NZ_JAJHJB010000004.1"/>
</dbReference>
<evidence type="ECO:0000256" key="1">
    <source>
        <dbReference type="ARBA" id="ARBA00010688"/>
    </source>
</evidence>
<evidence type="ECO:0000256" key="2">
    <source>
        <dbReference type="ARBA" id="ARBA00022679"/>
    </source>
</evidence>
<evidence type="ECO:0000259" key="7">
    <source>
        <dbReference type="Pfam" id="PF00294"/>
    </source>
</evidence>
<dbReference type="Proteomes" id="UP001165492">
    <property type="component" value="Unassembled WGS sequence"/>
</dbReference>
<evidence type="ECO:0000313" key="8">
    <source>
        <dbReference type="EMBL" id="MCC5464633.1"/>
    </source>
</evidence>
<keyword evidence="4 6" id="KW-0418">Kinase</keyword>
<protein>
    <submittedName>
        <fullName evidence="8">Carbohydrate kinase</fullName>
    </submittedName>
</protein>
<dbReference type="InterPro" id="IPR002173">
    <property type="entry name" value="Carboh/pur_kinase_PfkB_CS"/>
</dbReference>
<keyword evidence="3" id="KW-0547">Nucleotide-binding</keyword>
<keyword evidence="9" id="KW-1185">Reference proteome</keyword>
<evidence type="ECO:0000256" key="5">
    <source>
        <dbReference type="ARBA" id="ARBA00022840"/>
    </source>
</evidence>
<dbReference type="PRINTS" id="PR00990">
    <property type="entry name" value="RIBOKINASE"/>
</dbReference>
<dbReference type="Pfam" id="PF00294">
    <property type="entry name" value="PfkB"/>
    <property type="match status" value="1"/>
</dbReference>
<dbReference type="InterPro" id="IPR050306">
    <property type="entry name" value="PfkB_Carbo_kinase"/>
</dbReference>
<keyword evidence="2 6" id="KW-0808">Transferase</keyword>
<proteinExistence type="inferred from homology"/>
<sequence length="319" mass="34643">MFHVAALGELLIDFTPVGLSNAKNPIFEQNPGGAPANVLALVSKLGKKTAFLGMVGQDQFGLFLKEVLEKNNINVSGLKISEKFQTTLAFVHLDKSGDRTFSFYRNLGADMMLNASDVNYEVIKEAKIFHFGSVSMTEEPVRAASIKAAMFATENGSIISFDPNYRPLLWSSVEEAKKIIGIGVKLADILKVSEEELELITGKIDVAVGADMLFREGVKVVLVTLGKRGCYYKYTGGEGYVDGYAVNAIDTTGAGDAFLGAFLYQICDMKMDELCGLNKNDFKRIIDFSNAAGALATTRTGAIPALPSIDEIHNIRLTR</sequence>
<dbReference type="GO" id="GO:0016301">
    <property type="term" value="F:kinase activity"/>
    <property type="evidence" value="ECO:0007669"/>
    <property type="project" value="UniProtKB-KW"/>
</dbReference>
<evidence type="ECO:0000256" key="3">
    <source>
        <dbReference type="ARBA" id="ARBA00022741"/>
    </source>
</evidence>
<dbReference type="InterPro" id="IPR029056">
    <property type="entry name" value="Ribokinase-like"/>
</dbReference>
<evidence type="ECO:0000256" key="4">
    <source>
        <dbReference type="ARBA" id="ARBA00022777"/>
    </source>
</evidence>
<reference evidence="8" key="1">
    <citation type="submission" date="2021-11" db="EMBL/GenBank/DDBJ databases">
        <title>Description of a new species Pelosinus isolated from the bottom sediments of Lake Baikal.</title>
        <authorList>
            <person name="Zakharyuk A."/>
        </authorList>
    </citation>
    <scope>NUCLEOTIDE SEQUENCE</scope>
    <source>
        <strain evidence="8">Bkl1</strain>
    </source>
</reference>
<dbReference type="PANTHER" id="PTHR43085:SF1">
    <property type="entry name" value="PSEUDOURIDINE KINASE-RELATED"/>
    <property type="match status" value="1"/>
</dbReference>
<dbReference type="PANTHER" id="PTHR43085">
    <property type="entry name" value="HEXOKINASE FAMILY MEMBER"/>
    <property type="match status" value="1"/>
</dbReference>
<dbReference type="InterPro" id="IPR002139">
    <property type="entry name" value="Ribo/fructo_kinase"/>
</dbReference>
<dbReference type="PROSITE" id="PS00584">
    <property type="entry name" value="PFKB_KINASES_2"/>
    <property type="match status" value="1"/>
</dbReference>
<accession>A0ABS8HQU3</accession>
<evidence type="ECO:0000256" key="6">
    <source>
        <dbReference type="RuleBase" id="RU003704"/>
    </source>
</evidence>
<dbReference type="EMBL" id="JAJHJB010000004">
    <property type="protein sequence ID" value="MCC5464633.1"/>
    <property type="molecule type" value="Genomic_DNA"/>
</dbReference>
<organism evidence="8 9">
    <name type="scientific">Pelosinus baikalensis</name>
    <dbReference type="NCBI Taxonomy" id="2892015"/>
    <lineage>
        <taxon>Bacteria</taxon>
        <taxon>Bacillati</taxon>
        <taxon>Bacillota</taxon>
        <taxon>Negativicutes</taxon>
        <taxon>Selenomonadales</taxon>
        <taxon>Sporomusaceae</taxon>
        <taxon>Pelosinus</taxon>
    </lineage>
</organism>
<dbReference type="InterPro" id="IPR011611">
    <property type="entry name" value="PfkB_dom"/>
</dbReference>
<comment type="caution">
    <text evidence="8">The sequence shown here is derived from an EMBL/GenBank/DDBJ whole genome shotgun (WGS) entry which is preliminary data.</text>
</comment>
<name>A0ABS8HQU3_9FIRM</name>
<feature type="domain" description="Carbohydrate kinase PfkB" evidence="7">
    <location>
        <begin position="2"/>
        <end position="307"/>
    </location>
</feature>
<gene>
    <name evidence="8" type="ORF">LMF89_04540</name>
</gene>
<dbReference type="Gene3D" id="3.40.1190.20">
    <property type="match status" value="1"/>
</dbReference>